<accession>A0AAV3T2F2</accession>
<gene>
    <name evidence="4" type="ORF">GCM10009019_18470</name>
</gene>
<dbReference type="InterPro" id="IPR000182">
    <property type="entry name" value="GNAT_dom"/>
</dbReference>
<evidence type="ECO:0000259" key="3">
    <source>
        <dbReference type="PROSITE" id="PS51186"/>
    </source>
</evidence>
<proteinExistence type="predicted"/>
<evidence type="ECO:0000256" key="2">
    <source>
        <dbReference type="ARBA" id="ARBA00023315"/>
    </source>
</evidence>
<dbReference type="GeneID" id="68573474"/>
<dbReference type="PANTHER" id="PTHR43877">
    <property type="entry name" value="AMINOALKYLPHOSPHONATE N-ACETYLTRANSFERASE-RELATED-RELATED"/>
    <property type="match status" value="1"/>
</dbReference>
<dbReference type="PROSITE" id="PS51186">
    <property type="entry name" value="GNAT"/>
    <property type="match status" value="1"/>
</dbReference>
<comment type="caution">
    <text evidence="4">The sequence shown here is derived from an EMBL/GenBank/DDBJ whole genome shotgun (WGS) entry which is preliminary data.</text>
</comment>
<dbReference type="Proteomes" id="UP001500194">
    <property type="component" value="Unassembled WGS sequence"/>
</dbReference>
<dbReference type="InterPro" id="IPR016181">
    <property type="entry name" value="Acyl_CoA_acyltransferase"/>
</dbReference>
<dbReference type="Pfam" id="PF00583">
    <property type="entry name" value="Acetyltransf_1"/>
    <property type="match status" value="1"/>
</dbReference>
<keyword evidence="5" id="KW-1185">Reference proteome</keyword>
<protein>
    <submittedName>
        <fullName evidence="4">N-acetyltransferase</fullName>
    </submittedName>
</protein>
<dbReference type="EMBL" id="BAAADU010000002">
    <property type="protein sequence ID" value="GAA0655073.1"/>
    <property type="molecule type" value="Genomic_DNA"/>
</dbReference>
<dbReference type="Gene3D" id="3.40.630.30">
    <property type="match status" value="1"/>
</dbReference>
<reference evidence="4 5" key="1">
    <citation type="journal article" date="2019" name="Int. J. Syst. Evol. Microbiol.">
        <title>The Global Catalogue of Microorganisms (GCM) 10K type strain sequencing project: providing services to taxonomists for standard genome sequencing and annotation.</title>
        <authorList>
            <consortium name="The Broad Institute Genomics Platform"/>
            <consortium name="The Broad Institute Genome Sequencing Center for Infectious Disease"/>
            <person name="Wu L."/>
            <person name="Ma J."/>
        </authorList>
    </citation>
    <scope>NUCLEOTIDE SEQUENCE [LARGE SCALE GENOMIC DNA]</scope>
    <source>
        <strain evidence="4 5">JCM 16327</strain>
    </source>
</reference>
<keyword evidence="2" id="KW-0012">Acyltransferase</keyword>
<dbReference type="SUPFAM" id="SSF55729">
    <property type="entry name" value="Acyl-CoA N-acyltransferases (Nat)"/>
    <property type="match status" value="1"/>
</dbReference>
<organism evidence="4 5">
    <name type="scientific">Salarchaeum japonicum</name>
    <dbReference type="NCBI Taxonomy" id="555573"/>
    <lineage>
        <taxon>Archaea</taxon>
        <taxon>Methanobacteriati</taxon>
        <taxon>Methanobacteriota</taxon>
        <taxon>Stenosarchaea group</taxon>
        <taxon>Halobacteria</taxon>
        <taxon>Halobacteriales</taxon>
        <taxon>Halobacteriaceae</taxon>
    </lineage>
</organism>
<evidence type="ECO:0000256" key="1">
    <source>
        <dbReference type="ARBA" id="ARBA00022679"/>
    </source>
</evidence>
<dbReference type="CDD" id="cd04301">
    <property type="entry name" value="NAT_SF"/>
    <property type="match status" value="1"/>
</dbReference>
<dbReference type="RefSeq" id="WP_227260270.1">
    <property type="nucleotide sequence ID" value="NZ_BAAADU010000002.1"/>
</dbReference>
<evidence type="ECO:0000313" key="4">
    <source>
        <dbReference type="EMBL" id="GAA0655073.1"/>
    </source>
</evidence>
<keyword evidence="1" id="KW-0808">Transferase</keyword>
<sequence length="160" mass="17435">MTAIEAATTDDLDALVEQWAALVEGQRRHGTHLLAAENRAAARGVLGQRIAADQLRVARDDDILGFATFYLEDGLYDQDATRGIVENVYVEPPHRNQGIGSRLLDAAETELEARGADTLAIAVMADNDAARALYESRGYAPHRVILEKPAENDTHTNPES</sequence>
<evidence type="ECO:0000313" key="5">
    <source>
        <dbReference type="Proteomes" id="UP001500194"/>
    </source>
</evidence>
<dbReference type="GO" id="GO:0016747">
    <property type="term" value="F:acyltransferase activity, transferring groups other than amino-acyl groups"/>
    <property type="evidence" value="ECO:0007669"/>
    <property type="project" value="InterPro"/>
</dbReference>
<name>A0AAV3T2F2_9EURY</name>
<feature type="domain" description="N-acetyltransferase" evidence="3">
    <location>
        <begin position="2"/>
        <end position="160"/>
    </location>
</feature>
<dbReference type="AlphaFoldDB" id="A0AAV3T2F2"/>
<dbReference type="InterPro" id="IPR050832">
    <property type="entry name" value="Bact_Acetyltransf"/>
</dbReference>